<dbReference type="InterPro" id="IPR036345">
    <property type="entry name" value="ExoRNase_PH_dom2_sf"/>
</dbReference>
<dbReference type="OrthoDB" id="2504340at2759"/>
<evidence type="ECO:0000256" key="2">
    <source>
        <dbReference type="ARBA" id="ARBA00004496"/>
    </source>
</evidence>
<dbReference type="Pfam" id="PF01138">
    <property type="entry name" value="RNase_PH"/>
    <property type="match status" value="1"/>
</dbReference>
<dbReference type="Gene3D" id="3.30.230.70">
    <property type="entry name" value="GHMP Kinase, N-terminal domain"/>
    <property type="match status" value="1"/>
</dbReference>
<evidence type="ECO:0000256" key="7">
    <source>
        <dbReference type="ARBA" id="ARBA00022884"/>
    </source>
</evidence>
<evidence type="ECO:0000256" key="8">
    <source>
        <dbReference type="ARBA" id="ARBA00023242"/>
    </source>
</evidence>
<dbReference type="PANTHER" id="PTHR11953">
    <property type="entry name" value="EXOSOME COMPLEX COMPONENT"/>
    <property type="match status" value="1"/>
</dbReference>
<dbReference type="Proteomes" id="UP000494165">
    <property type="component" value="Unassembled WGS sequence"/>
</dbReference>
<evidence type="ECO:0000259" key="9">
    <source>
        <dbReference type="Pfam" id="PF01138"/>
    </source>
</evidence>
<keyword evidence="8" id="KW-0539">Nucleus</keyword>
<keyword evidence="5" id="KW-0698">rRNA processing</keyword>
<dbReference type="GO" id="GO:0034475">
    <property type="term" value="P:U4 snRNA 3'-end processing"/>
    <property type="evidence" value="ECO:0007669"/>
    <property type="project" value="TreeGrafter"/>
</dbReference>
<keyword evidence="4" id="KW-0963">Cytoplasm</keyword>
<dbReference type="CDD" id="cd11371">
    <property type="entry name" value="RNase_PH_MTR3"/>
    <property type="match status" value="1"/>
</dbReference>
<dbReference type="GO" id="GO:0000177">
    <property type="term" value="C:cytoplasmic exosome (RNase complex)"/>
    <property type="evidence" value="ECO:0007669"/>
    <property type="project" value="TreeGrafter"/>
</dbReference>
<accession>A0A8S1CZE9</accession>
<evidence type="ECO:0000313" key="10">
    <source>
        <dbReference type="EMBL" id="CAB3374553.1"/>
    </source>
</evidence>
<dbReference type="SUPFAM" id="SSF54211">
    <property type="entry name" value="Ribosomal protein S5 domain 2-like"/>
    <property type="match status" value="1"/>
</dbReference>
<evidence type="ECO:0000256" key="3">
    <source>
        <dbReference type="ARBA" id="ARBA00006678"/>
    </source>
</evidence>
<evidence type="ECO:0000313" key="11">
    <source>
        <dbReference type="Proteomes" id="UP000494165"/>
    </source>
</evidence>
<organism evidence="10 11">
    <name type="scientific">Cloeon dipterum</name>
    <dbReference type="NCBI Taxonomy" id="197152"/>
    <lineage>
        <taxon>Eukaryota</taxon>
        <taxon>Metazoa</taxon>
        <taxon>Ecdysozoa</taxon>
        <taxon>Arthropoda</taxon>
        <taxon>Hexapoda</taxon>
        <taxon>Insecta</taxon>
        <taxon>Pterygota</taxon>
        <taxon>Palaeoptera</taxon>
        <taxon>Ephemeroptera</taxon>
        <taxon>Pisciforma</taxon>
        <taxon>Baetidae</taxon>
        <taxon>Cloeon</taxon>
    </lineage>
</organism>
<evidence type="ECO:0000256" key="5">
    <source>
        <dbReference type="ARBA" id="ARBA00022552"/>
    </source>
</evidence>
<reference evidence="10 11" key="1">
    <citation type="submission" date="2020-04" db="EMBL/GenBank/DDBJ databases">
        <authorList>
            <person name="Alioto T."/>
            <person name="Alioto T."/>
            <person name="Gomez Garrido J."/>
        </authorList>
    </citation>
    <scope>NUCLEOTIDE SEQUENCE [LARGE SCALE GENOMIC DNA]</scope>
</reference>
<dbReference type="EMBL" id="CADEPI010000100">
    <property type="protein sequence ID" value="CAB3374553.1"/>
    <property type="molecule type" value="Genomic_DNA"/>
</dbReference>
<feature type="domain" description="Exoribonuclease phosphorolytic" evidence="9">
    <location>
        <begin position="42"/>
        <end position="172"/>
    </location>
</feature>
<gene>
    <name evidence="10" type="ORF">CLODIP_2_CD06384</name>
</gene>
<dbReference type="InterPro" id="IPR027408">
    <property type="entry name" value="PNPase/RNase_PH_dom_sf"/>
</dbReference>
<name>A0A8S1CZE9_9INSE</name>
<keyword evidence="6" id="KW-0271">Exosome</keyword>
<comment type="similarity">
    <text evidence="3">Belongs to the RNase PH family.</text>
</comment>
<dbReference type="GO" id="GO:0071028">
    <property type="term" value="P:nuclear mRNA surveillance"/>
    <property type="evidence" value="ECO:0007669"/>
    <property type="project" value="TreeGrafter"/>
</dbReference>
<dbReference type="GO" id="GO:0005730">
    <property type="term" value="C:nucleolus"/>
    <property type="evidence" value="ECO:0007669"/>
    <property type="project" value="TreeGrafter"/>
</dbReference>
<protein>
    <recommendedName>
        <fullName evidence="9">Exoribonuclease phosphorolytic domain-containing protein</fullName>
    </recommendedName>
</protein>
<keyword evidence="7" id="KW-0694">RNA-binding</keyword>
<sequence length="279" mass="30552">MPVDHRRIQGPECSEDYRKPKTLDAALLKKGSRRADGRKCGEQRKIFLKPGVVSQAKGSAYIELDHTKVICSVFDPREKASRNLEQQTVRGEIFCEFKFASFSGVQRRSHQQEADDKEYSLLLKNALEPAVCLHEFPNFQVDVQVLVLQDDGSSLAAAITCAGLALADAAVPMYDLPVGLSKAFSGDTEFFDPTGAEERMCLRGVDGESDHGVFTIGFLPTFNQVSQLFHSGHISSDRFGKMISEVGTLAAEVHKAVQAILLSAVKSSIDSSDNSKLLL</sequence>
<proteinExistence type="inferred from homology"/>
<evidence type="ECO:0000256" key="6">
    <source>
        <dbReference type="ARBA" id="ARBA00022835"/>
    </source>
</evidence>
<evidence type="ECO:0000256" key="1">
    <source>
        <dbReference type="ARBA" id="ARBA00004123"/>
    </source>
</evidence>
<dbReference type="InterPro" id="IPR020568">
    <property type="entry name" value="Ribosomal_Su5_D2-typ_SF"/>
</dbReference>
<dbReference type="GO" id="GO:0003723">
    <property type="term" value="F:RNA binding"/>
    <property type="evidence" value="ECO:0007669"/>
    <property type="project" value="UniProtKB-KW"/>
</dbReference>
<dbReference type="GO" id="GO:0016075">
    <property type="term" value="P:rRNA catabolic process"/>
    <property type="evidence" value="ECO:0007669"/>
    <property type="project" value="TreeGrafter"/>
</dbReference>
<dbReference type="PANTHER" id="PTHR11953:SF2">
    <property type="entry name" value="EXOSOME COMPLEX COMPONENT MTR3"/>
    <property type="match status" value="1"/>
</dbReference>
<dbReference type="GO" id="GO:0006364">
    <property type="term" value="P:rRNA processing"/>
    <property type="evidence" value="ECO:0007669"/>
    <property type="project" value="UniProtKB-KW"/>
</dbReference>
<dbReference type="SUPFAM" id="SSF55666">
    <property type="entry name" value="Ribonuclease PH domain 2-like"/>
    <property type="match status" value="1"/>
</dbReference>
<evidence type="ECO:0000256" key="4">
    <source>
        <dbReference type="ARBA" id="ARBA00022490"/>
    </source>
</evidence>
<dbReference type="InterPro" id="IPR001247">
    <property type="entry name" value="ExoRNase_PH_dom1"/>
</dbReference>
<dbReference type="GO" id="GO:0000176">
    <property type="term" value="C:nuclear exosome (RNase complex)"/>
    <property type="evidence" value="ECO:0007669"/>
    <property type="project" value="TreeGrafter"/>
</dbReference>
<dbReference type="AlphaFoldDB" id="A0A8S1CZE9"/>
<comment type="subcellular location">
    <subcellularLocation>
        <location evidence="2">Cytoplasm</location>
    </subcellularLocation>
    <subcellularLocation>
        <location evidence="1">Nucleus</location>
    </subcellularLocation>
</comment>
<comment type="caution">
    <text evidence="10">The sequence shown here is derived from an EMBL/GenBank/DDBJ whole genome shotgun (WGS) entry which is preliminary data.</text>
</comment>
<keyword evidence="11" id="KW-1185">Reference proteome</keyword>
<dbReference type="GO" id="GO:0071051">
    <property type="term" value="P:poly(A)-dependent snoRNA 3'-end processing"/>
    <property type="evidence" value="ECO:0007669"/>
    <property type="project" value="TreeGrafter"/>
</dbReference>
<dbReference type="InterPro" id="IPR050080">
    <property type="entry name" value="RNase_PH"/>
</dbReference>